<dbReference type="InParanoid" id="E9GPV9"/>
<feature type="compositionally biased region" description="Basic residues" evidence="1">
    <location>
        <begin position="95"/>
        <end position="107"/>
    </location>
</feature>
<dbReference type="Proteomes" id="UP000000305">
    <property type="component" value="Unassembled WGS sequence"/>
</dbReference>
<evidence type="ECO:0000256" key="1">
    <source>
        <dbReference type="SAM" id="MobiDB-lite"/>
    </source>
</evidence>
<proteinExistence type="predicted"/>
<feature type="region of interest" description="Disordered" evidence="1">
    <location>
        <begin position="89"/>
        <end position="188"/>
    </location>
</feature>
<feature type="compositionally biased region" description="Basic and acidic residues" evidence="1">
    <location>
        <begin position="177"/>
        <end position="188"/>
    </location>
</feature>
<dbReference type="AlphaFoldDB" id="E9GPV9"/>
<dbReference type="EMBL" id="GL732557">
    <property type="protein sequence ID" value="EFX78518.1"/>
    <property type="molecule type" value="Genomic_DNA"/>
</dbReference>
<reference evidence="2 3" key="1">
    <citation type="journal article" date="2011" name="Science">
        <title>The ecoresponsive genome of Daphnia pulex.</title>
        <authorList>
            <person name="Colbourne J.K."/>
            <person name="Pfrender M.E."/>
            <person name="Gilbert D."/>
            <person name="Thomas W.K."/>
            <person name="Tucker A."/>
            <person name="Oakley T.H."/>
            <person name="Tokishita S."/>
            <person name="Aerts A."/>
            <person name="Arnold G.J."/>
            <person name="Basu M.K."/>
            <person name="Bauer D.J."/>
            <person name="Caceres C.E."/>
            <person name="Carmel L."/>
            <person name="Casola C."/>
            <person name="Choi J.H."/>
            <person name="Detter J.C."/>
            <person name="Dong Q."/>
            <person name="Dusheyko S."/>
            <person name="Eads B.D."/>
            <person name="Frohlich T."/>
            <person name="Geiler-Samerotte K.A."/>
            <person name="Gerlach D."/>
            <person name="Hatcher P."/>
            <person name="Jogdeo S."/>
            <person name="Krijgsveld J."/>
            <person name="Kriventseva E.V."/>
            <person name="Kultz D."/>
            <person name="Laforsch C."/>
            <person name="Lindquist E."/>
            <person name="Lopez J."/>
            <person name="Manak J.R."/>
            <person name="Muller J."/>
            <person name="Pangilinan J."/>
            <person name="Patwardhan R.P."/>
            <person name="Pitluck S."/>
            <person name="Pritham E.J."/>
            <person name="Rechtsteiner A."/>
            <person name="Rho M."/>
            <person name="Rogozin I.B."/>
            <person name="Sakarya O."/>
            <person name="Salamov A."/>
            <person name="Schaack S."/>
            <person name="Shapiro H."/>
            <person name="Shiga Y."/>
            <person name="Skalitzky C."/>
            <person name="Smith Z."/>
            <person name="Souvorov A."/>
            <person name="Sung W."/>
            <person name="Tang Z."/>
            <person name="Tsuchiya D."/>
            <person name="Tu H."/>
            <person name="Vos H."/>
            <person name="Wang M."/>
            <person name="Wolf Y.I."/>
            <person name="Yamagata H."/>
            <person name="Yamada T."/>
            <person name="Ye Y."/>
            <person name="Shaw J.R."/>
            <person name="Andrews J."/>
            <person name="Crease T.J."/>
            <person name="Tang H."/>
            <person name="Lucas S.M."/>
            <person name="Robertson H.M."/>
            <person name="Bork P."/>
            <person name="Koonin E.V."/>
            <person name="Zdobnov E.M."/>
            <person name="Grigoriev I.V."/>
            <person name="Lynch M."/>
            <person name="Boore J.L."/>
        </authorList>
    </citation>
    <scope>NUCLEOTIDE SEQUENCE [LARGE SCALE GENOMIC DNA]</scope>
</reference>
<name>E9GPV9_DAPPU</name>
<dbReference type="KEGG" id="dpx:DAPPUDRAFT_105245"/>
<evidence type="ECO:0000313" key="3">
    <source>
        <dbReference type="Proteomes" id="UP000000305"/>
    </source>
</evidence>
<gene>
    <name evidence="2" type="ORF">DAPPUDRAFT_105245</name>
</gene>
<evidence type="ECO:0000313" key="2">
    <source>
        <dbReference type="EMBL" id="EFX78518.1"/>
    </source>
</evidence>
<sequence length="188" mass="20430">MVNALVGYGLWMSIHGLRLIPNYVIWMYFGHPIYPSIPSPAPADLVQTFAAALVAGASPASEAGSPAPPDEAVAALAKIFAAALKAAAPAPAAPLKKKNPRRCKRNPNRISKSNEALQRKIFLRSSQVDEEAPRDPSPSDGAGRPVTGKRCNRCHYHDDEHESAPRGFKQPRNPRRDHHEATSDTRKS</sequence>
<accession>E9GPV9</accession>
<feature type="compositionally biased region" description="Basic and acidic residues" evidence="1">
    <location>
        <begin position="155"/>
        <end position="164"/>
    </location>
</feature>
<keyword evidence="3" id="KW-1185">Reference proteome</keyword>
<dbReference type="HOGENOM" id="CLU_1442458_0_0_1"/>
<protein>
    <submittedName>
        <fullName evidence="2">Uncharacterized protein</fullName>
    </submittedName>
</protein>
<organism evidence="2 3">
    <name type="scientific">Daphnia pulex</name>
    <name type="common">Water flea</name>
    <dbReference type="NCBI Taxonomy" id="6669"/>
    <lineage>
        <taxon>Eukaryota</taxon>
        <taxon>Metazoa</taxon>
        <taxon>Ecdysozoa</taxon>
        <taxon>Arthropoda</taxon>
        <taxon>Crustacea</taxon>
        <taxon>Branchiopoda</taxon>
        <taxon>Diplostraca</taxon>
        <taxon>Cladocera</taxon>
        <taxon>Anomopoda</taxon>
        <taxon>Daphniidae</taxon>
        <taxon>Daphnia</taxon>
    </lineage>
</organism>